<evidence type="ECO:0000313" key="12">
    <source>
        <dbReference type="Proteomes" id="UP000226106"/>
    </source>
</evidence>
<dbReference type="Pfam" id="PF14200">
    <property type="entry name" value="RicinB_lectin_2"/>
    <property type="match status" value="1"/>
</dbReference>
<evidence type="ECO:0000256" key="4">
    <source>
        <dbReference type="ARBA" id="ARBA00022969"/>
    </source>
</evidence>
<dbReference type="AlphaFoldDB" id="A0A9X7FVU5"/>
<dbReference type="InterPro" id="IPR035992">
    <property type="entry name" value="Ricin_B-like_lectins"/>
</dbReference>
<protein>
    <recommendedName>
        <fullName evidence="6">Crystaline entomocidal protoxin</fullName>
    </recommendedName>
</protein>
<evidence type="ECO:0000256" key="5">
    <source>
        <dbReference type="ARBA" id="ARBA00023026"/>
    </source>
</evidence>
<gene>
    <name evidence="11" type="ORF">COK72_13860</name>
</gene>
<feature type="domain" description="Ricin B lectin" evidence="10">
    <location>
        <begin position="447"/>
        <end position="587"/>
    </location>
</feature>
<keyword evidence="9" id="KW-0732">Signal</keyword>
<organism evidence="11 12">
    <name type="scientific">Bacillus thuringiensis</name>
    <dbReference type="NCBI Taxonomy" id="1428"/>
    <lineage>
        <taxon>Bacteria</taxon>
        <taxon>Bacillati</taxon>
        <taxon>Bacillota</taxon>
        <taxon>Bacilli</taxon>
        <taxon>Bacillales</taxon>
        <taxon>Bacillaceae</taxon>
        <taxon>Bacillus</taxon>
        <taxon>Bacillus cereus group</taxon>
    </lineage>
</organism>
<evidence type="ECO:0000256" key="2">
    <source>
        <dbReference type="ARBA" id="ARBA00022656"/>
    </source>
</evidence>
<dbReference type="InterPro" id="IPR038979">
    <property type="entry name" value="Pest_crys"/>
</dbReference>
<dbReference type="InterPro" id="IPR036716">
    <property type="entry name" value="Pest_crys_N_sf"/>
</dbReference>
<dbReference type="InterPro" id="IPR018337">
    <property type="entry name" value="Cell_wall/Cho-bd_repeat"/>
</dbReference>
<reference evidence="11 12" key="1">
    <citation type="submission" date="2017-09" db="EMBL/GenBank/DDBJ databases">
        <title>Large-scale bioinformatics analysis of Bacillus genomes uncovers conserved roles of natural products in bacterial physiology.</title>
        <authorList>
            <consortium name="Agbiome Team Llc"/>
            <person name="Bleich R.M."/>
            <person name="Grubbs K.J."/>
            <person name="Santa Maria K.C."/>
            <person name="Allen S.E."/>
            <person name="Farag S."/>
            <person name="Shank E.A."/>
            <person name="Bowers A."/>
        </authorList>
    </citation>
    <scope>NUCLEOTIDE SEQUENCE [LARGE SCALE GENOMIC DNA]</scope>
    <source>
        <strain evidence="11 12">AFS065400</strain>
    </source>
</reference>
<dbReference type="InterPro" id="IPR005639">
    <property type="entry name" value="Pest_crys_dom_I"/>
</dbReference>
<keyword evidence="4" id="KW-0749">Sporulation</keyword>
<dbReference type="Gene3D" id="2.10.270.10">
    <property type="entry name" value="Cholin Binding"/>
    <property type="match status" value="1"/>
</dbReference>
<feature type="region of interest" description="Disordered" evidence="8">
    <location>
        <begin position="43"/>
        <end position="62"/>
    </location>
</feature>
<dbReference type="Pfam" id="PF19127">
    <property type="entry name" value="Choline_bind_3"/>
    <property type="match status" value="1"/>
</dbReference>
<dbReference type="SUPFAM" id="SSF56849">
    <property type="entry name" value="delta-Endotoxin (insectocide), N-terminal domain"/>
    <property type="match status" value="1"/>
</dbReference>
<keyword evidence="7" id="KW-0175">Coiled coil</keyword>
<comment type="caution">
    <text evidence="11">The sequence shown here is derived from an EMBL/GenBank/DDBJ whole genome shotgun (WGS) entry which is preliminary data.</text>
</comment>
<name>A0A9X7FVU5_BACTU</name>
<dbReference type="CDD" id="cd23445">
    <property type="entry name" value="beta-trefoil_Ricin_HA17-like"/>
    <property type="match status" value="1"/>
</dbReference>
<dbReference type="Gene3D" id="1.20.190.10">
    <property type="entry name" value="Pesticidal crystal protein, N-terminal domain"/>
    <property type="match status" value="1"/>
</dbReference>
<feature type="signal peptide" evidence="9">
    <location>
        <begin position="1"/>
        <end position="30"/>
    </location>
</feature>
<dbReference type="Pfam" id="PF01473">
    <property type="entry name" value="Choline_bind_1"/>
    <property type="match status" value="1"/>
</dbReference>
<evidence type="ECO:0000256" key="1">
    <source>
        <dbReference type="ARBA" id="ARBA00007819"/>
    </source>
</evidence>
<dbReference type="SUPFAM" id="SSF50370">
    <property type="entry name" value="Ricin B-like lectins"/>
    <property type="match status" value="1"/>
</dbReference>
<dbReference type="Proteomes" id="UP000226106">
    <property type="component" value="Unassembled WGS sequence"/>
</dbReference>
<evidence type="ECO:0000256" key="7">
    <source>
        <dbReference type="SAM" id="Coils"/>
    </source>
</evidence>
<evidence type="ECO:0000256" key="8">
    <source>
        <dbReference type="SAM" id="MobiDB-lite"/>
    </source>
</evidence>
<dbReference type="SUPFAM" id="SSF69360">
    <property type="entry name" value="Cell wall binding repeat"/>
    <property type="match status" value="1"/>
</dbReference>
<dbReference type="GO" id="GO:0030435">
    <property type="term" value="P:sporulation resulting in formation of a cellular spore"/>
    <property type="evidence" value="ECO:0007669"/>
    <property type="project" value="UniProtKB-KW"/>
</dbReference>
<keyword evidence="2" id="KW-0800">Toxin</keyword>
<proteinExistence type="inferred from homology"/>
<feature type="coiled-coil region" evidence="7">
    <location>
        <begin position="136"/>
        <end position="183"/>
    </location>
</feature>
<dbReference type="Pfam" id="PF03945">
    <property type="entry name" value="Endotoxin_N"/>
    <property type="match status" value="1"/>
</dbReference>
<evidence type="ECO:0000313" key="11">
    <source>
        <dbReference type="EMBL" id="PFT45868.1"/>
    </source>
</evidence>
<evidence type="ECO:0000256" key="3">
    <source>
        <dbReference type="ARBA" id="ARBA00022737"/>
    </source>
</evidence>
<dbReference type="PANTHER" id="PTHR37003">
    <property type="entry name" value="ENDOTOXIN_N DOMAIN-CONTAINING PROTEIN-RELATED"/>
    <property type="match status" value="1"/>
</dbReference>
<dbReference type="Gene3D" id="2.80.10.50">
    <property type="match status" value="1"/>
</dbReference>
<sequence length="590" mass="66603">MKYKNRKDAKRKYRKVALATVVTMTLGVSAVGNTAAIFADETSTKTRQTAPESLGANGSGAGATTSKLEELLTMDNLKKVGTLSGDVLKVAYKDAHENNGNYNNTFRTLAMSGTALIPYGGVIISPLIGLLWPENVEAQKNQMKKLIDELNNMMDQKITDNEIATIESEVNILKEMLQKFEKNINMNISAGFFYSPTTKEQALAQDAKAINNKFSDIIGHCKQKLQVIPALPIFTAMATAHLEFLYFLEKNGTGPKLQYTTDALNTLLQGEDNEGFGQRINSLAETYVNHVQKTYQLGKQQFNKKMDDTAKNTPGGNTNSTSEQETMSKMQKYIFDLHPVANNADEKRKQMQVALNNYVKLRNDRDQYYKNTANNEAFQLLAIGKWKREDNNWYFTDTKGEKKTGWIQLGEKHYYLNPKNGIMVKGFVTIDGKPYQFNDSGELIFSEGTYKIVYSKANKVVDFGAYGEQPVIWDYHPDWNTPNTNQQWEFKYDASNNAYQIINKQNKKVLAYNTTSGTDYTALVTENQHKAEHYWTLEDAGDGNILLVNFANKNKVLDVYGEETANGSKVYVRDKLNNSMAQKFKLIKLD</sequence>
<keyword evidence="3" id="KW-0677">Repeat</keyword>
<dbReference type="RefSeq" id="WP_098640566.1">
    <property type="nucleotide sequence ID" value="NZ_NVCO01000039.1"/>
</dbReference>
<keyword evidence="5" id="KW-0843">Virulence</keyword>
<evidence type="ECO:0000256" key="9">
    <source>
        <dbReference type="SAM" id="SignalP"/>
    </source>
</evidence>
<dbReference type="GO" id="GO:0090729">
    <property type="term" value="F:toxin activity"/>
    <property type="evidence" value="ECO:0007669"/>
    <property type="project" value="UniProtKB-KW"/>
</dbReference>
<dbReference type="SMART" id="SM00458">
    <property type="entry name" value="RICIN"/>
    <property type="match status" value="1"/>
</dbReference>
<dbReference type="InterPro" id="IPR000772">
    <property type="entry name" value="Ricin_B_lectin"/>
</dbReference>
<dbReference type="PANTHER" id="PTHR37003:SF2">
    <property type="entry name" value="PESTICIDAL CRYSTAL PROTEIN N-TERMINAL DOMAIN-CONTAINING PROTEIN"/>
    <property type="match status" value="1"/>
</dbReference>
<dbReference type="EMBL" id="NVCO01000039">
    <property type="protein sequence ID" value="PFT45868.1"/>
    <property type="molecule type" value="Genomic_DNA"/>
</dbReference>
<accession>A0A9X7FVU5</accession>
<comment type="similarity">
    <text evidence="1">Belongs to the delta endotoxin family.</text>
</comment>
<dbReference type="PROSITE" id="PS50231">
    <property type="entry name" value="RICIN_B_LECTIN"/>
    <property type="match status" value="1"/>
</dbReference>
<feature type="chain" id="PRO_5040780196" description="Crystaline entomocidal protoxin" evidence="9">
    <location>
        <begin position="31"/>
        <end position="590"/>
    </location>
</feature>
<evidence type="ECO:0000256" key="6">
    <source>
        <dbReference type="ARBA" id="ARBA00029653"/>
    </source>
</evidence>
<dbReference type="GO" id="GO:0001907">
    <property type="term" value="P:symbiont-mediated killing of host cell"/>
    <property type="evidence" value="ECO:0007669"/>
    <property type="project" value="InterPro"/>
</dbReference>
<evidence type="ECO:0000259" key="10">
    <source>
        <dbReference type="SMART" id="SM00458"/>
    </source>
</evidence>